<dbReference type="HOGENOM" id="CLU_117144_3_1_9"/>
<evidence type="ECO:0000313" key="4">
    <source>
        <dbReference type="Proteomes" id="UP000003162"/>
    </source>
</evidence>
<name>A8SN82_9FIRM</name>
<dbReference type="PANTHER" id="PTHR34068:SF1">
    <property type="entry name" value="UPF0145 PROTEIN YBJQ"/>
    <property type="match status" value="1"/>
</dbReference>
<evidence type="ECO:0000313" key="3">
    <source>
        <dbReference type="EMBL" id="EDP23776.1"/>
    </source>
</evidence>
<comment type="similarity">
    <text evidence="1 2">Belongs to the UPF0145 family.</text>
</comment>
<reference evidence="3 4" key="2">
    <citation type="submission" date="2007-09" db="EMBL/GenBank/DDBJ databases">
        <authorList>
            <person name="Fulton L."/>
            <person name="Clifton S."/>
            <person name="Fulton B."/>
            <person name="Xu J."/>
            <person name="Minx P."/>
            <person name="Pepin K.H."/>
            <person name="Johnson M."/>
            <person name="Thiruvilangam P."/>
            <person name="Bhonagiri V."/>
            <person name="Nash W.E."/>
            <person name="Mardis E.R."/>
            <person name="Wilson R.K."/>
        </authorList>
    </citation>
    <scope>NUCLEOTIDE SEQUENCE [LARGE SCALE GENOMIC DNA]</scope>
    <source>
        <strain evidence="3 4">ATCC 33270</strain>
    </source>
</reference>
<dbReference type="Gene3D" id="3.30.110.70">
    <property type="entry name" value="Hypothetical protein apc22750. Chain B"/>
    <property type="match status" value="1"/>
</dbReference>
<evidence type="ECO:0000256" key="1">
    <source>
        <dbReference type="ARBA" id="ARBA00010751"/>
    </source>
</evidence>
<dbReference type="eggNOG" id="COG0393">
    <property type="taxonomic scope" value="Bacteria"/>
</dbReference>
<evidence type="ECO:0000256" key="2">
    <source>
        <dbReference type="HAMAP-Rule" id="MF_00338"/>
    </source>
</evidence>
<dbReference type="PANTHER" id="PTHR34068">
    <property type="entry name" value="UPF0145 PROTEIN YBJQ"/>
    <property type="match status" value="1"/>
</dbReference>
<dbReference type="Pfam" id="PF01906">
    <property type="entry name" value="YbjQ_1"/>
    <property type="match status" value="1"/>
</dbReference>
<reference evidence="3 4" key="1">
    <citation type="submission" date="2007-09" db="EMBL/GenBank/DDBJ databases">
        <title>Draft genome sequence of Peptostreptococcus micros (ATCC 33270).</title>
        <authorList>
            <person name="Sudarsanam P."/>
            <person name="Ley R."/>
            <person name="Guruge J."/>
            <person name="Turnbaugh P.J."/>
            <person name="Mahowald M."/>
            <person name="Liep D."/>
            <person name="Gordon J."/>
        </authorList>
    </citation>
    <scope>NUCLEOTIDE SEQUENCE [LARGE SCALE GENOMIC DNA]</scope>
    <source>
        <strain evidence="3 4">ATCC 33270</strain>
    </source>
</reference>
<accession>A8SN82</accession>
<dbReference type="RefSeq" id="WP_004833551.1">
    <property type="nucleotide sequence ID" value="NZ_DS483518.1"/>
</dbReference>
<dbReference type="GeneID" id="93384218"/>
<dbReference type="AlphaFoldDB" id="A8SN82"/>
<dbReference type="Proteomes" id="UP000003162">
    <property type="component" value="Unassembled WGS sequence"/>
</dbReference>
<dbReference type="InterPro" id="IPR002765">
    <property type="entry name" value="UPF0145_YbjQ-like"/>
</dbReference>
<sequence>MFVIITTTNSIEGYEIVEYKGVVFGEVITGVNFVKDFKAGLRDIFGGRSSSYEEELMEAREESVDEIVERATEIGANAVVGLKMDYEMLGASNSMMMVTCSGTAVRIVKK</sequence>
<dbReference type="SUPFAM" id="SSF117782">
    <property type="entry name" value="YbjQ-like"/>
    <property type="match status" value="1"/>
</dbReference>
<comment type="caution">
    <text evidence="3">The sequence shown here is derived from an EMBL/GenBank/DDBJ whole genome shotgun (WGS) entry which is preliminary data.</text>
</comment>
<dbReference type="HAMAP" id="MF_00338">
    <property type="entry name" value="UPF0145"/>
    <property type="match status" value="1"/>
</dbReference>
<dbReference type="EMBL" id="ABEE02000017">
    <property type="protein sequence ID" value="EDP23776.1"/>
    <property type="molecule type" value="Genomic_DNA"/>
</dbReference>
<proteinExistence type="inferred from homology"/>
<organism evidence="3 4">
    <name type="scientific">Parvimonas micra ATCC 33270</name>
    <dbReference type="NCBI Taxonomy" id="411465"/>
    <lineage>
        <taxon>Bacteria</taxon>
        <taxon>Bacillati</taxon>
        <taxon>Bacillota</taxon>
        <taxon>Tissierellia</taxon>
        <taxon>Tissierellales</taxon>
        <taxon>Peptoniphilaceae</taxon>
        <taxon>Parvimonas</taxon>
    </lineage>
</organism>
<protein>
    <recommendedName>
        <fullName evidence="2">UPF0145 protein PEPMIC_01582</fullName>
    </recommendedName>
</protein>
<dbReference type="InterPro" id="IPR035439">
    <property type="entry name" value="UPF0145_dom_sf"/>
</dbReference>
<gene>
    <name evidence="3" type="ORF">PEPMIC_01582</name>
</gene>